<keyword evidence="2" id="KW-0328">Glycosyltransferase</keyword>
<dbReference type="InterPro" id="IPR001173">
    <property type="entry name" value="Glyco_trans_2-like"/>
</dbReference>
<name>A0A3D9CAE6_9FLAO</name>
<protein>
    <submittedName>
        <fullName evidence="5">Glycosyltransferase family 2 protein</fullName>
    </submittedName>
</protein>
<organism evidence="5 6">
    <name type="scientific">Chryseobacterium pennae</name>
    <dbReference type="NCBI Taxonomy" id="2258962"/>
    <lineage>
        <taxon>Bacteria</taxon>
        <taxon>Pseudomonadati</taxon>
        <taxon>Bacteroidota</taxon>
        <taxon>Flavobacteriia</taxon>
        <taxon>Flavobacteriales</taxon>
        <taxon>Weeksellaceae</taxon>
        <taxon>Chryseobacterium group</taxon>
        <taxon>Chryseobacterium</taxon>
    </lineage>
</organism>
<proteinExistence type="inferred from homology"/>
<evidence type="ECO:0000256" key="2">
    <source>
        <dbReference type="ARBA" id="ARBA00022676"/>
    </source>
</evidence>
<accession>A0A3D9CAE6</accession>
<keyword evidence="3 5" id="KW-0808">Transferase</keyword>
<sequence>MRDIKELIIIILNYNSSKEIIRQLSMLTDKGEISNDSFIILDNNSNDGKELETYCKAHHFFFHQMGSNLGYAYANNWAIRQAIESGKKYFFILNPDIHIDATTIEQLYLKLKSDASLGVIGPRLLYHDNPDFIFSDGGLLFPKKGFEGNHINFLKNVKDAGSQGMTYDMAYINGSAMMFKKEVLDDMGYMEADLFMYYEESEWCYRIKKSNRWKIAVDTELVAYQSDSSRGKVYEYYMTRNRIWLTKKYSGSLFFVIRERLIVARKKFFSSKGNFKENILFSRNILKGIVHGLIGKTGKL</sequence>
<dbReference type="InterPro" id="IPR029044">
    <property type="entry name" value="Nucleotide-diphossugar_trans"/>
</dbReference>
<comment type="caution">
    <text evidence="5">The sequence shown here is derived from an EMBL/GenBank/DDBJ whole genome shotgun (WGS) entry which is preliminary data.</text>
</comment>
<comment type="similarity">
    <text evidence="1">Belongs to the glycosyltransferase 2 family.</text>
</comment>
<reference evidence="6" key="1">
    <citation type="submission" date="2018-06" db="EMBL/GenBank/DDBJ databases">
        <authorList>
            <person name="Lum Nde A."/>
            <person name="Hugo C."/>
        </authorList>
    </citation>
    <scope>NUCLEOTIDE SEQUENCE [LARGE SCALE GENOMIC DNA]</scope>
    <source>
        <strain evidence="6">1_F178</strain>
    </source>
</reference>
<keyword evidence="6" id="KW-1185">Reference proteome</keyword>
<evidence type="ECO:0000313" key="5">
    <source>
        <dbReference type="EMBL" id="REC62678.1"/>
    </source>
</evidence>
<dbReference type="PANTHER" id="PTHR43179:SF12">
    <property type="entry name" value="GALACTOFURANOSYLTRANSFERASE GLFT2"/>
    <property type="match status" value="1"/>
</dbReference>
<evidence type="ECO:0000259" key="4">
    <source>
        <dbReference type="Pfam" id="PF00535"/>
    </source>
</evidence>
<dbReference type="EMBL" id="QNVT01000007">
    <property type="protein sequence ID" value="REC62678.1"/>
    <property type="molecule type" value="Genomic_DNA"/>
</dbReference>
<dbReference type="Proteomes" id="UP000256686">
    <property type="component" value="Unassembled WGS sequence"/>
</dbReference>
<feature type="domain" description="Glycosyltransferase 2-like" evidence="4">
    <location>
        <begin position="9"/>
        <end position="183"/>
    </location>
</feature>
<evidence type="ECO:0000256" key="1">
    <source>
        <dbReference type="ARBA" id="ARBA00006739"/>
    </source>
</evidence>
<evidence type="ECO:0000256" key="3">
    <source>
        <dbReference type="ARBA" id="ARBA00022679"/>
    </source>
</evidence>
<dbReference type="SUPFAM" id="SSF53448">
    <property type="entry name" value="Nucleotide-diphospho-sugar transferases"/>
    <property type="match status" value="1"/>
</dbReference>
<dbReference type="PANTHER" id="PTHR43179">
    <property type="entry name" value="RHAMNOSYLTRANSFERASE WBBL"/>
    <property type="match status" value="1"/>
</dbReference>
<dbReference type="Pfam" id="PF00535">
    <property type="entry name" value="Glycos_transf_2"/>
    <property type="match status" value="1"/>
</dbReference>
<gene>
    <name evidence="5" type="ORF">DRF65_09540</name>
</gene>
<evidence type="ECO:0000313" key="6">
    <source>
        <dbReference type="Proteomes" id="UP000256686"/>
    </source>
</evidence>
<dbReference type="AlphaFoldDB" id="A0A3D9CAE6"/>
<dbReference type="GO" id="GO:0016757">
    <property type="term" value="F:glycosyltransferase activity"/>
    <property type="evidence" value="ECO:0007669"/>
    <property type="project" value="UniProtKB-KW"/>
</dbReference>
<dbReference type="Gene3D" id="3.90.550.10">
    <property type="entry name" value="Spore Coat Polysaccharide Biosynthesis Protein SpsA, Chain A"/>
    <property type="match status" value="1"/>
</dbReference>
<dbReference type="RefSeq" id="WP_115970530.1">
    <property type="nucleotide sequence ID" value="NZ_QNVT01000007.1"/>
</dbReference>